<dbReference type="InterPro" id="IPR036237">
    <property type="entry name" value="Xyl_isomerase-like_sf"/>
</dbReference>
<dbReference type="Proteomes" id="UP000606499">
    <property type="component" value="Unassembled WGS sequence"/>
</dbReference>
<dbReference type="PANTHER" id="PTHR12110">
    <property type="entry name" value="HYDROXYPYRUVATE ISOMERASE"/>
    <property type="match status" value="1"/>
</dbReference>
<name>A0A923RYM0_9FIRM</name>
<keyword evidence="3" id="KW-1185">Reference proteome</keyword>
<dbReference type="GO" id="GO:0016853">
    <property type="term" value="F:isomerase activity"/>
    <property type="evidence" value="ECO:0007669"/>
    <property type="project" value="UniProtKB-KW"/>
</dbReference>
<dbReference type="PANTHER" id="PTHR12110:SF41">
    <property type="entry name" value="INOSOSE DEHYDRATASE"/>
    <property type="match status" value="1"/>
</dbReference>
<feature type="domain" description="Xylose isomerase-like TIM barrel" evidence="1">
    <location>
        <begin position="26"/>
        <end position="250"/>
    </location>
</feature>
<accession>A0A923RYM0</accession>
<proteinExistence type="predicted"/>
<dbReference type="EMBL" id="JACOPL010000006">
    <property type="protein sequence ID" value="MBC5725445.1"/>
    <property type="molecule type" value="Genomic_DNA"/>
</dbReference>
<keyword evidence="2" id="KW-0413">Isomerase</keyword>
<dbReference type="Gene3D" id="3.20.20.150">
    <property type="entry name" value="Divalent-metal-dependent TIM barrel enzymes"/>
    <property type="match status" value="1"/>
</dbReference>
<evidence type="ECO:0000313" key="2">
    <source>
        <dbReference type="EMBL" id="MBC5725445.1"/>
    </source>
</evidence>
<dbReference type="Pfam" id="PF01261">
    <property type="entry name" value="AP_endonuc_2"/>
    <property type="match status" value="1"/>
</dbReference>
<dbReference type="SUPFAM" id="SSF51658">
    <property type="entry name" value="Xylose isomerase-like"/>
    <property type="match status" value="1"/>
</dbReference>
<dbReference type="AlphaFoldDB" id="A0A923RYM0"/>
<organism evidence="2 3">
    <name type="scientific">Agathobaculum faecis</name>
    <dbReference type="NCBI Taxonomy" id="2763013"/>
    <lineage>
        <taxon>Bacteria</taxon>
        <taxon>Bacillati</taxon>
        <taxon>Bacillota</taxon>
        <taxon>Clostridia</taxon>
        <taxon>Eubacteriales</taxon>
        <taxon>Butyricicoccaceae</taxon>
        <taxon>Agathobaculum</taxon>
    </lineage>
</organism>
<reference evidence="2" key="1">
    <citation type="submission" date="2020-08" db="EMBL/GenBank/DDBJ databases">
        <title>Genome public.</title>
        <authorList>
            <person name="Liu C."/>
            <person name="Sun Q."/>
        </authorList>
    </citation>
    <scope>NUCLEOTIDE SEQUENCE</scope>
    <source>
        <strain evidence="2">NSJ-28</strain>
    </source>
</reference>
<dbReference type="RefSeq" id="WP_107631677.1">
    <property type="nucleotide sequence ID" value="NZ_JACOPL010000006.1"/>
</dbReference>
<evidence type="ECO:0000313" key="3">
    <source>
        <dbReference type="Proteomes" id="UP000606499"/>
    </source>
</evidence>
<gene>
    <name evidence="2" type="ORF">H8S45_08225</name>
</gene>
<evidence type="ECO:0000259" key="1">
    <source>
        <dbReference type="Pfam" id="PF01261"/>
    </source>
</evidence>
<dbReference type="InterPro" id="IPR013022">
    <property type="entry name" value="Xyl_isomerase-like_TIM-brl"/>
</dbReference>
<comment type="caution">
    <text evidence="2">The sequence shown here is derived from an EMBL/GenBank/DDBJ whole genome shotgun (WGS) entry which is preliminary data.</text>
</comment>
<protein>
    <submittedName>
        <fullName evidence="2">Sugar phosphate isomerase/epimerase</fullName>
    </submittedName>
</protein>
<sequence length="273" mass="30974">MKISCLPVSLFDEICSGRMSLPQWARKAKEIGYDGIDISIMFIKNRTPTYLNALKQELQEIGMPIVMMTTYPDFTNPNPVQREREFLYLQADIALASELHIRYLRILAGQAHPELDRAQGIAWVSDYFHRIAPIGKEYGVGLVFENHGKPGAWPRVDFTYDPAVFLDICRQIEDTDIRLNFDTGNITAFGGDPLEVVPSVVNRLETIHVTDMEQRGRFCPAAIGTGVTPNRPFFEYIKRHGFDNWLCIEEASGCGLAGIRDAYHFVKQAWDEA</sequence>
<dbReference type="InterPro" id="IPR050312">
    <property type="entry name" value="IolE/XylAMocC-like"/>
</dbReference>